<evidence type="ECO:0000313" key="12">
    <source>
        <dbReference type="Proteomes" id="UP000551848"/>
    </source>
</evidence>
<dbReference type="GO" id="GO:0008360">
    <property type="term" value="P:regulation of cell shape"/>
    <property type="evidence" value="ECO:0007669"/>
    <property type="project" value="UniProtKB-UniRule"/>
</dbReference>
<keyword evidence="3" id="KW-0328">Glycosyltransferase</keyword>
<proteinExistence type="inferred from homology"/>
<dbReference type="SUPFAM" id="SSF141523">
    <property type="entry name" value="L,D-transpeptidase catalytic domain-like"/>
    <property type="match status" value="1"/>
</dbReference>
<reference evidence="11 12" key="1">
    <citation type="submission" date="2020-06" db="EMBL/GenBank/DDBJ databases">
        <title>Dysbiosis in marine aquaculture revealed through microbiome analysis: reverse ecology for environmental sustainability.</title>
        <authorList>
            <person name="Haro-Moreno J.M."/>
            <person name="Coutinho F.H."/>
            <person name="Zaragoza-Solas A."/>
            <person name="Picazo A."/>
            <person name="Almagro-Moreno S."/>
            <person name="Lopez-Perez M."/>
        </authorList>
    </citation>
    <scope>NUCLEOTIDE SEQUENCE [LARGE SCALE GENOMIC DNA]</scope>
    <source>
        <strain evidence="11">MCMED-G41</strain>
    </source>
</reference>
<dbReference type="GO" id="GO:0071555">
    <property type="term" value="P:cell wall organization"/>
    <property type="evidence" value="ECO:0007669"/>
    <property type="project" value="UniProtKB-UniRule"/>
</dbReference>
<evidence type="ECO:0000256" key="5">
    <source>
        <dbReference type="ARBA" id="ARBA00022801"/>
    </source>
</evidence>
<evidence type="ECO:0000259" key="10">
    <source>
        <dbReference type="PROSITE" id="PS52029"/>
    </source>
</evidence>
<evidence type="ECO:0000256" key="4">
    <source>
        <dbReference type="ARBA" id="ARBA00022679"/>
    </source>
</evidence>
<dbReference type="InterPro" id="IPR005490">
    <property type="entry name" value="LD_TPept_cat_dom"/>
</dbReference>
<evidence type="ECO:0000313" key="11">
    <source>
        <dbReference type="EMBL" id="MBA4692979.1"/>
    </source>
</evidence>
<feature type="domain" description="L,D-TPase catalytic" evidence="10">
    <location>
        <begin position="20"/>
        <end position="176"/>
    </location>
</feature>
<dbReference type="UniPathway" id="UPA00219"/>
<dbReference type="GO" id="GO:0005576">
    <property type="term" value="C:extracellular region"/>
    <property type="evidence" value="ECO:0007669"/>
    <property type="project" value="TreeGrafter"/>
</dbReference>
<comment type="caution">
    <text evidence="11">The sequence shown here is derived from an EMBL/GenBank/DDBJ whole genome shotgun (WGS) entry which is preliminary data.</text>
</comment>
<dbReference type="PANTHER" id="PTHR30582:SF24">
    <property type="entry name" value="L,D-TRANSPEPTIDASE ERFK_SRFK-RELATED"/>
    <property type="match status" value="1"/>
</dbReference>
<dbReference type="GO" id="GO:0071972">
    <property type="term" value="F:peptidoglycan L,D-transpeptidase activity"/>
    <property type="evidence" value="ECO:0007669"/>
    <property type="project" value="TreeGrafter"/>
</dbReference>
<keyword evidence="6 9" id="KW-0133">Cell shape</keyword>
<dbReference type="AlphaFoldDB" id="A0A838Y7N5"/>
<dbReference type="Proteomes" id="UP000551848">
    <property type="component" value="Unassembled WGS sequence"/>
</dbReference>
<comment type="similarity">
    <text evidence="2">Belongs to the YkuD family.</text>
</comment>
<feature type="active site" description="Proton donor/acceptor" evidence="9">
    <location>
        <position position="136"/>
    </location>
</feature>
<evidence type="ECO:0000256" key="9">
    <source>
        <dbReference type="PROSITE-ProRule" id="PRU01373"/>
    </source>
</evidence>
<dbReference type="PANTHER" id="PTHR30582">
    <property type="entry name" value="L,D-TRANSPEPTIDASE"/>
    <property type="match status" value="1"/>
</dbReference>
<dbReference type="InterPro" id="IPR050979">
    <property type="entry name" value="LD-transpeptidase"/>
</dbReference>
<dbReference type="EMBL" id="JACETL010000066">
    <property type="protein sequence ID" value="MBA4692979.1"/>
    <property type="molecule type" value="Genomic_DNA"/>
</dbReference>
<dbReference type="GO" id="GO:0018104">
    <property type="term" value="P:peptidoglycan-protein cross-linking"/>
    <property type="evidence" value="ECO:0007669"/>
    <property type="project" value="TreeGrafter"/>
</dbReference>
<evidence type="ECO:0000256" key="1">
    <source>
        <dbReference type="ARBA" id="ARBA00004752"/>
    </source>
</evidence>
<dbReference type="Gene3D" id="2.40.440.10">
    <property type="entry name" value="L,D-transpeptidase catalytic domain-like"/>
    <property type="match status" value="1"/>
</dbReference>
<keyword evidence="7 9" id="KW-0573">Peptidoglycan synthesis</keyword>
<evidence type="ECO:0000256" key="8">
    <source>
        <dbReference type="ARBA" id="ARBA00023316"/>
    </source>
</evidence>
<organism evidence="11 12">
    <name type="scientific">SAR86 cluster bacterium</name>
    <dbReference type="NCBI Taxonomy" id="2030880"/>
    <lineage>
        <taxon>Bacteria</taxon>
        <taxon>Pseudomonadati</taxon>
        <taxon>Pseudomonadota</taxon>
        <taxon>Gammaproteobacteria</taxon>
        <taxon>SAR86 cluster</taxon>
    </lineage>
</organism>
<sequence>MHHFILIFISLISFSISAGYSIDISISEQRLYLYENKEMIRSYPVSSSAYGEGQIENSLKTPLGMHEVKTKIGTNVDKYHFFVSREHIPQKVNIIHRDIDSDDDFITSRIMWLSGLREGYNKGTNVDSFKRYIYIHGTHEEGLIGKKASHGCIRMLNHDVLELYKLIPEETTVNIYL</sequence>
<gene>
    <name evidence="11" type="ORF">H2072_04455</name>
</gene>
<feature type="active site" description="Nucleophile" evidence="9">
    <location>
        <position position="152"/>
    </location>
</feature>
<keyword evidence="8 9" id="KW-0961">Cell wall biogenesis/degradation</keyword>
<evidence type="ECO:0000256" key="6">
    <source>
        <dbReference type="ARBA" id="ARBA00022960"/>
    </source>
</evidence>
<evidence type="ECO:0000256" key="3">
    <source>
        <dbReference type="ARBA" id="ARBA00022676"/>
    </source>
</evidence>
<dbReference type="GO" id="GO:0016757">
    <property type="term" value="F:glycosyltransferase activity"/>
    <property type="evidence" value="ECO:0007669"/>
    <property type="project" value="UniProtKB-KW"/>
</dbReference>
<name>A0A838Y7N5_9GAMM</name>
<dbReference type="CDD" id="cd16913">
    <property type="entry name" value="YkuD_like"/>
    <property type="match status" value="1"/>
</dbReference>
<dbReference type="PROSITE" id="PS52029">
    <property type="entry name" value="LD_TPASE"/>
    <property type="match status" value="1"/>
</dbReference>
<evidence type="ECO:0000256" key="7">
    <source>
        <dbReference type="ARBA" id="ARBA00022984"/>
    </source>
</evidence>
<keyword evidence="5" id="KW-0378">Hydrolase</keyword>
<dbReference type="Pfam" id="PF03734">
    <property type="entry name" value="YkuD"/>
    <property type="match status" value="1"/>
</dbReference>
<dbReference type="InterPro" id="IPR038063">
    <property type="entry name" value="Transpep_catalytic_dom"/>
</dbReference>
<keyword evidence="4" id="KW-0808">Transferase</keyword>
<evidence type="ECO:0000256" key="2">
    <source>
        <dbReference type="ARBA" id="ARBA00005992"/>
    </source>
</evidence>
<protein>
    <submittedName>
        <fullName evidence="11">L,D-transpeptidase</fullName>
    </submittedName>
</protein>
<accession>A0A838Y7N5</accession>
<comment type="pathway">
    <text evidence="1 9">Cell wall biogenesis; peptidoglycan biosynthesis.</text>
</comment>